<dbReference type="Proteomes" id="UP000030764">
    <property type="component" value="Unassembled WGS sequence"/>
</dbReference>
<sequence>LKNSLTARNIDSPFALVSSSFANSSSSAGLSPFTNRTYANNKASFPGSVDSSNCSANSVFFSSENNVSSMSRAIASILLFTVRLLKGILSMVARAGWCSTVSIISAAAGSISSSPILCALPAFAIINASLYDTSKQSCSILDEVAMIPGNVRRFGIFSCSERKPEA</sequence>
<reference evidence="1 2" key="1">
    <citation type="journal article" date="2014" name="Nat. Genet.">
        <title>Genome and transcriptome of the porcine whipworm Trichuris suis.</title>
        <authorList>
            <person name="Jex A.R."/>
            <person name="Nejsum P."/>
            <person name="Schwarz E.M."/>
            <person name="Hu L."/>
            <person name="Young N.D."/>
            <person name="Hall R.S."/>
            <person name="Korhonen P.K."/>
            <person name="Liao S."/>
            <person name="Thamsborg S."/>
            <person name="Xia J."/>
            <person name="Xu P."/>
            <person name="Wang S."/>
            <person name="Scheerlinck J.P."/>
            <person name="Hofmann A."/>
            <person name="Sternberg P.W."/>
            <person name="Wang J."/>
            <person name="Gasser R.B."/>
        </authorList>
    </citation>
    <scope>NUCLEOTIDE SEQUENCE [LARGE SCALE GENOMIC DNA]</scope>
    <source>
        <strain evidence="1">DCEP-RM93M</strain>
    </source>
</reference>
<evidence type="ECO:0000313" key="1">
    <source>
        <dbReference type="EMBL" id="KFD46264.1"/>
    </source>
</evidence>
<evidence type="ECO:0000313" key="2">
    <source>
        <dbReference type="Proteomes" id="UP000030764"/>
    </source>
</evidence>
<keyword evidence="2" id="KW-1185">Reference proteome</keyword>
<dbReference type="EMBL" id="KL363382">
    <property type="protein sequence ID" value="KFD46264.1"/>
    <property type="molecule type" value="Genomic_DNA"/>
</dbReference>
<name>A0A085LMR8_9BILA</name>
<accession>A0A085LMR8</accession>
<proteinExistence type="predicted"/>
<feature type="non-terminal residue" evidence="1">
    <location>
        <position position="1"/>
    </location>
</feature>
<organism evidence="1 2">
    <name type="scientific">Trichuris suis</name>
    <name type="common">pig whipworm</name>
    <dbReference type="NCBI Taxonomy" id="68888"/>
    <lineage>
        <taxon>Eukaryota</taxon>
        <taxon>Metazoa</taxon>
        <taxon>Ecdysozoa</taxon>
        <taxon>Nematoda</taxon>
        <taxon>Enoplea</taxon>
        <taxon>Dorylaimia</taxon>
        <taxon>Trichinellida</taxon>
        <taxon>Trichuridae</taxon>
        <taxon>Trichuris</taxon>
    </lineage>
</organism>
<protein>
    <submittedName>
        <fullName evidence="1">Uncharacterized protein</fullName>
    </submittedName>
</protein>
<dbReference type="AlphaFoldDB" id="A0A085LMR8"/>
<gene>
    <name evidence="1" type="ORF">M513_12852</name>
</gene>